<organism evidence="1">
    <name type="scientific">Borely moumouvirus</name>
    <dbReference type="NCBI Taxonomy" id="2712067"/>
    <lineage>
        <taxon>Viruses</taxon>
        <taxon>Varidnaviria</taxon>
        <taxon>Bamfordvirae</taxon>
        <taxon>Nucleocytoviricota</taxon>
        <taxon>Megaviricetes</taxon>
        <taxon>Imitervirales</taxon>
        <taxon>Mimiviridae</taxon>
        <taxon>Megamimivirinae</taxon>
        <taxon>Moumouvirus</taxon>
    </lineage>
</organism>
<reference evidence="1" key="1">
    <citation type="submission" date="2019-07" db="EMBL/GenBank/DDBJ databases">
        <title>The discovery of a new lineage B mimivirus raises questions about particles surface fibrils.</title>
        <authorList>
            <person name="Silva L.K.S."/>
            <person name="Rodrigues R.A.L."/>
            <person name="Andrade A.C.S.P."/>
            <person name="Hikida H."/>
            <person name="Andreani J."/>
            <person name="Levasseur A."/>
            <person name="La Scola B."/>
            <person name="Abrahao J.S."/>
        </authorList>
    </citation>
    <scope>NUCLEOTIDE SEQUENCE</scope>
    <source>
        <strain evidence="1">B60</strain>
    </source>
</reference>
<dbReference type="EMBL" id="MN175499">
    <property type="protein sequence ID" value="QID06539.1"/>
    <property type="molecule type" value="Genomic_DNA"/>
</dbReference>
<protein>
    <submittedName>
        <fullName evidence="1">Uncharacterized protein</fullName>
    </submittedName>
</protein>
<accession>A0A6G6ACF9</accession>
<proteinExistence type="predicted"/>
<name>A0A6G6ACF9_9VIRU</name>
<evidence type="ECO:0000313" key="1">
    <source>
        <dbReference type="EMBL" id="QID06539.1"/>
    </source>
</evidence>
<sequence length="560" mass="65668">MNMLGEFISQDPDHNFLHYLNYGDNGSKYNLTNELIALEKLWDIPSGNMYLFTKMYENRIWEIPTNELCEGLIRIFDLLKIKKINELAAGNGLLSARLKYYAEKLNNEIKISTSDGTNKIFGNHPFTYTKVKDLNIRCFNKSEPIIISWIHCQFEDELLSVVKKFKNDYIFLIGEEPDEDYGNNQSDIFEKEIFSYGYSKITFEFQQISQMDYYLHDFIRKDIYNENKTCVTLYFHQSKISDIWFVKSLLTKNHPQLFGKYLGKSKEYYSQDKNLIDISNKKIDEYVSNDYYGLNPLLAKGLKNFMDNKKRQEISRSLLEYSSSQTSSLVLNSNKRIKMIQTMTLAFMMSDLMEKLMESVFKHEHEFYPVAPKYDITQIVGRINRTDKELEDTTPQVMDKLSNRSGNKGVIGWKRPFLSPSVSATAFPTIKNDSLSTHCDFAIEIFNSMLKNQDPYSNPLDILQDKFLTNKYMKYELECELGLGKTYIVPTYVKHTYFSIEREYTDKPFGPTISDLISRNNYVVLKKFVNKSNLLMNNKKILAKKKKFVYKQPKTKSRNH</sequence>